<organism evidence="3 4">
    <name type="scientific">Chryseobacterium lactis</name>
    <dbReference type="NCBI Taxonomy" id="1241981"/>
    <lineage>
        <taxon>Bacteria</taxon>
        <taxon>Pseudomonadati</taxon>
        <taxon>Bacteroidota</taxon>
        <taxon>Flavobacteriia</taxon>
        <taxon>Flavobacteriales</taxon>
        <taxon>Weeksellaceae</taxon>
        <taxon>Chryseobacterium group</taxon>
        <taxon>Chryseobacterium</taxon>
    </lineage>
</organism>
<reference evidence="3 4" key="1">
    <citation type="submission" date="2018-01" db="EMBL/GenBank/DDBJ databases">
        <title>Draft genome sequences of Chryseobacterium lactis NCTC11390, Chryseobacterium oncorhynchi 701B-08, and Chryseobacterium viscerum 687B-08.</title>
        <authorList>
            <person name="Jeong J.-J."/>
            <person name="Lee Y.J."/>
            <person name="Park B."/>
            <person name="Choi I.-G."/>
            <person name="Kim K.D."/>
        </authorList>
    </citation>
    <scope>NUCLEOTIDE SEQUENCE [LARGE SCALE GENOMIC DNA]</scope>
    <source>
        <strain evidence="3 4">NCTC11390</strain>
    </source>
</reference>
<evidence type="ECO:0000313" key="5">
    <source>
        <dbReference type="Proteomes" id="UP000279972"/>
    </source>
</evidence>
<dbReference type="InterPro" id="IPR006626">
    <property type="entry name" value="PbH1"/>
</dbReference>
<dbReference type="AlphaFoldDB" id="A0A3G6RMA8"/>
<dbReference type="InterPro" id="IPR011050">
    <property type="entry name" value="Pectin_lyase_fold/virulence"/>
</dbReference>
<dbReference type="Gene3D" id="2.160.20.10">
    <property type="entry name" value="Single-stranded right-handed beta-helix, Pectin lyase-like"/>
    <property type="match status" value="1"/>
</dbReference>
<dbReference type="InterPro" id="IPR012334">
    <property type="entry name" value="Pectin_lyas_fold"/>
</dbReference>
<dbReference type="EMBL" id="CP033924">
    <property type="protein sequence ID" value="AZA85010.1"/>
    <property type="molecule type" value="Genomic_DNA"/>
</dbReference>
<dbReference type="KEGG" id="clac:EG342_25245"/>
<gene>
    <name evidence="3" type="ORF">C1637_22285</name>
    <name evidence="2" type="ORF">EG342_25245</name>
</gene>
<dbReference type="Proteomes" id="UP000236262">
    <property type="component" value="Unassembled WGS sequence"/>
</dbReference>
<accession>A0A3G6RMA8</accession>
<evidence type="ECO:0000259" key="1">
    <source>
        <dbReference type="Pfam" id="PF13229"/>
    </source>
</evidence>
<proteinExistence type="predicted"/>
<name>A0A3G6RMA8_CHRLC</name>
<dbReference type="OrthoDB" id="253409at2"/>
<protein>
    <recommendedName>
        <fullName evidence="1">Right handed beta helix domain-containing protein</fullName>
    </recommendedName>
</protein>
<sequence length="347" mass="39090">MKYKFLLIILFNSFFSCQKSDFSYLLPPENIINQYTKPYSPNNINLSGWDKLESILKSGYSKNSNQDYTKDIQSFFATHRNILLPDYPIYISIGLKISSNTNVFFQKNSKIIYTGEVKGRHYDIVKIENAENVTLYNPYVVGNREAKLKHTGEWNAGISIQDAKKVTIYNPIIKNTWGDGIFIGSETAGLSEDVMINGGWIDKVRRNGITITSGKNVTVENMLISNTVGTLPQIGLHIEPSLYEEVLDGINIKNVYTYNNASAGLGINLYAFSDKAKPTKNINISIDGFVSNLSNYSMSFSIGDLNNSKKYNGNILIKNSTLTKPGVGYIWKNKDNVEVSYMNMKYK</sequence>
<dbReference type="PROSITE" id="PS51257">
    <property type="entry name" value="PROKAR_LIPOPROTEIN"/>
    <property type="match status" value="1"/>
</dbReference>
<dbReference type="SMART" id="SM00710">
    <property type="entry name" value="PbH1"/>
    <property type="match status" value="6"/>
</dbReference>
<dbReference type="Pfam" id="PF13229">
    <property type="entry name" value="Beta_helix"/>
    <property type="match status" value="1"/>
</dbReference>
<evidence type="ECO:0000313" key="3">
    <source>
        <dbReference type="EMBL" id="PNW11547.1"/>
    </source>
</evidence>
<evidence type="ECO:0000313" key="4">
    <source>
        <dbReference type="Proteomes" id="UP000236262"/>
    </source>
</evidence>
<feature type="domain" description="Right handed beta helix" evidence="1">
    <location>
        <begin position="96"/>
        <end position="228"/>
    </location>
</feature>
<dbReference type="InterPro" id="IPR039448">
    <property type="entry name" value="Beta_helix"/>
</dbReference>
<dbReference type="EMBL" id="PPEH01000012">
    <property type="protein sequence ID" value="PNW11547.1"/>
    <property type="molecule type" value="Genomic_DNA"/>
</dbReference>
<evidence type="ECO:0000313" key="2">
    <source>
        <dbReference type="EMBL" id="AZA85010.1"/>
    </source>
</evidence>
<dbReference type="Proteomes" id="UP000279972">
    <property type="component" value="Chromosome"/>
</dbReference>
<dbReference type="RefSeq" id="WP_103293860.1">
    <property type="nucleotide sequence ID" value="NZ_CP033924.1"/>
</dbReference>
<reference evidence="2 5" key="2">
    <citation type="submission" date="2018-11" db="EMBL/GenBank/DDBJ databases">
        <title>Proposal to divide the Flavobacteriaceae and reorganize its genera based on Amino Acid Identity values calculated from whole genome sequences.</title>
        <authorList>
            <person name="Nicholson A.C."/>
            <person name="Gulvik C.A."/>
            <person name="Whitney A.M."/>
            <person name="Humrighouse B.W."/>
            <person name="Bell M."/>
            <person name="Holmes B."/>
            <person name="Steigerwalt A.G."/>
            <person name="Villarma A."/>
            <person name="Sheth M."/>
            <person name="Batra D."/>
            <person name="Pryor J."/>
            <person name="Bernardet J.-F."/>
            <person name="Hugo C."/>
            <person name="Kampfer P."/>
            <person name="Newman J."/>
            <person name="McQuiston J.R."/>
        </authorList>
    </citation>
    <scope>NUCLEOTIDE SEQUENCE [LARGE SCALE GENOMIC DNA]</scope>
    <source>
        <strain evidence="2 5">KC_1864</strain>
    </source>
</reference>
<keyword evidence="5" id="KW-1185">Reference proteome</keyword>
<dbReference type="SUPFAM" id="SSF51126">
    <property type="entry name" value="Pectin lyase-like"/>
    <property type="match status" value="1"/>
</dbReference>